<dbReference type="InterPro" id="IPR007695">
    <property type="entry name" value="DNA_mismatch_repair_MutS-lik_N"/>
</dbReference>
<feature type="domain" description="DNA mismatch repair protein MutS-like N-terminal" evidence="1">
    <location>
        <begin position="9"/>
        <end position="68"/>
    </location>
</feature>
<accession>A0A0F9DWJ6</accession>
<reference evidence="2" key="1">
    <citation type="journal article" date="2015" name="Nature">
        <title>Complex archaea that bridge the gap between prokaryotes and eukaryotes.</title>
        <authorList>
            <person name="Spang A."/>
            <person name="Saw J.H."/>
            <person name="Jorgensen S.L."/>
            <person name="Zaremba-Niedzwiedzka K."/>
            <person name="Martijn J."/>
            <person name="Lind A.E."/>
            <person name="van Eijk R."/>
            <person name="Schleper C."/>
            <person name="Guy L."/>
            <person name="Ettema T.J."/>
        </authorList>
    </citation>
    <scope>NUCLEOTIDE SEQUENCE</scope>
</reference>
<evidence type="ECO:0000313" key="2">
    <source>
        <dbReference type="EMBL" id="KKL58131.1"/>
    </source>
</evidence>
<dbReference type="Pfam" id="PF01624">
    <property type="entry name" value="MutS_I"/>
    <property type="match status" value="1"/>
</dbReference>
<name>A0A0F9DWJ6_9ZZZZ</name>
<protein>
    <recommendedName>
        <fullName evidence="1">DNA mismatch repair protein MutS-like N-terminal domain-containing protein</fullName>
    </recommendedName>
</protein>
<gene>
    <name evidence="2" type="ORF">LCGC14_2228420</name>
</gene>
<dbReference type="GO" id="GO:0006298">
    <property type="term" value="P:mismatch repair"/>
    <property type="evidence" value="ECO:0007669"/>
    <property type="project" value="InterPro"/>
</dbReference>
<organism evidence="2">
    <name type="scientific">marine sediment metagenome</name>
    <dbReference type="NCBI Taxonomy" id="412755"/>
    <lineage>
        <taxon>unclassified sequences</taxon>
        <taxon>metagenomes</taxon>
        <taxon>ecological metagenomes</taxon>
    </lineage>
</organism>
<dbReference type="GO" id="GO:0005524">
    <property type="term" value="F:ATP binding"/>
    <property type="evidence" value="ECO:0007669"/>
    <property type="project" value="InterPro"/>
</dbReference>
<comment type="caution">
    <text evidence="2">The sequence shown here is derived from an EMBL/GenBank/DDBJ whole genome shotgun (WGS) entry which is preliminary data.</text>
</comment>
<feature type="non-terminal residue" evidence="2">
    <location>
        <position position="69"/>
    </location>
</feature>
<dbReference type="SUPFAM" id="SSF55271">
    <property type="entry name" value="DNA repair protein MutS, domain I"/>
    <property type="match status" value="1"/>
</dbReference>
<dbReference type="EMBL" id="LAZR01029930">
    <property type="protein sequence ID" value="KKL58131.1"/>
    <property type="molecule type" value="Genomic_DNA"/>
</dbReference>
<sequence>MTDIKQLRRNVVEAKRRHAGALVLQRIGDFYEAIDEDATVLSVVTGRQTARNAEGVVFCGIPYHALNEA</sequence>
<evidence type="ECO:0000259" key="1">
    <source>
        <dbReference type="Pfam" id="PF01624"/>
    </source>
</evidence>
<dbReference type="GO" id="GO:0030983">
    <property type="term" value="F:mismatched DNA binding"/>
    <property type="evidence" value="ECO:0007669"/>
    <property type="project" value="InterPro"/>
</dbReference>
<dbReference type="InterPro" id="IPR016151">
    <property type="entry name" value="DNA_mismatch_repair_MutS_N"/>
</dbReference>
<dbReference type="AlphaFoldDB" id="A0A0F9DWJ6"/>
<proteinExistence type="predicted"/>
<dbReference type="Gene3D" id="3.40.1170.10">
    <property type="entry name" value="DNA repair protein MutS, domain I"/>
    <property type="match status" value="1"/>
</dbReference>